<keyword evidence="1 2" id="KW-0193">Cuticle</keyword>
<accession>A0A2H8TDF3</accession>
<name>A0A2H8TDF3_9HEMI</name>
<dbReference type="InterPro" id="IPR051217">
    <property type="entry name" value="Insect_Cuticle_Struc_Prot"/>
</dbReference>
<evidence type="ECO:0000256" key="3">
    <source>
        <dbReference type="SAM" id="MobiDB-lite"/>
    </source>
</evidence>
<dbReference type="OrthoDB" id="6382835at2759"/>
<proteinExistence type="predicted"/>
<dbReference type="EMBL" id="GFXV01003519">
    <property type="protein sequence ID" value="MBW15324.1"/>
    <property type="molecule type" value="Transcribed_RNA"/>
</dbReference>
<dbReference type="PANTHER" id="PTHR12236:SF95">
    <property type="entry name" value="CUTICULAR PROTEIN 76BD, ISOFORM C-RELATED"/>
    <property type="match status" value="1"/>
</dbReference>
<sequence>MTAKLSHCRRVIAAFVVAACVVATAFPVHHHDEFRSQQDEYLPKNEHDDAAAGDDAHGPAGSTYHFQYAVHDPLTGDEKSQNEVGDGHGSVKGTYSLVEADGSTRVVEYTADDVHGFRAEVKRIEPPADRQQRDHRPSTATDVGRPPYGFDFAAEHAAPAADAQPAADYELQSSLHYSYEPELHFPSSHRR</sequence>
<reference evidence="4" key="1">
    <citation type="submission" date="2017-10" db="EMBL/GenBank/DDBJ databases">
        <title>Transcriptome Assembly of Sugarcane Aphid Adults.</title>
        <authorList>
            <person name="Scully E.D."/>
            <person name="Palmer N.A."/>
            <person name="Geib S.M."/>
            <person name="Sarath G."/>
            <person name="Sattler S.E."/>
        </authorList>
    </citation>
    <scope>NUCLEOTIDE SEQUENCE</scope>
    <source>
        <tissue evidence="4">Whole body</tissue>
    </source>
</reference>
<feature type="region of interest" description="Disordered" evidence="3">
    <location>
        <begin position="118"/>
        <end position="169"/>
    </location>
</feature>
<dbReference type="InterPro" id="IPR031311">
    <property type="entry name" value="CHIT_BIND_RR_consensus"/>
</dbReference>
<feature type="compositionally biased region" description="Basic and acidic residues" evidence="3">
    <location>
        <begin position="118"/>
        <end position="137"/>
    </location>
</feature>
<dbReference type="GO" id="GO:0031012">
    <property type="term" value="C:extracellular matrix"/>
    <property type="evidence" value="ECO:0007669"/>
    <property type="project" value="TreeGrafter"/>
</dbReference>
<dbReference type="PROSITE" id="PS00233">
    <property type="entry name" value="CHIT_BIND_RR_1"/>
    <property type="match status" value="1"/>
</dbReference>
<dbReference type="InterPro" id="IPR000618">
    <property type="entry name" value="Insect_cuticle"/>
</dbReference>
<evidence type="ECO:0000313" key="5">
    <source>
        <dbReference type="EMBL" id="MBW15324.1"/>
    </source>
</evidence>
<dbReference type="GO" id="GO:0042302">
    <property type="term" value="F:structural constituent of cuticle"/>
    <property type="evidence" value="ECO:0007669"/>
    <property type="project" value="UniProtKB-UniRule"/>
</dbReference>
<dbReference type="AlphaFoldDB" id="A0A2H8TDF3"/>
<organism evidence="4">
    <name type="scientific">Melanaphis sacchari</name>
    <dbReference type="NCBI Taxonomy" id="742174"/>
    <lineage>
        <taxon>Eukaryota</taxon>
        <taxon>Metazoa</taxon>
        <taxon>Ecdysozoa</taxon>
        <taxon>Arthropoda</taxon>
        <taxon>Hexapoda</taxon>
        <taxon>Insecta</taxon>
        <taxon>Pterygota</taxon>
        <taxon>Neoptera</taxon>
        <taxon>Paraneoptera</taxon>
        <taxon>Hemiptera</taxon>
        <taxon>Sternorrhyncha</taxon>
        <taxon>Aphidomorpha</taxon>
        <taxon>Aphidoidea</taxon>
        <taxon>Aphididae</taxon>
        <taxon>Aphidini</taxon>
        <taxon>Melanaphis</taxon>
    </lineage>
</organism>
<evidence type="ECO:0000256" key="1">
    <source>
        <dbReference type="ARBA" id="ARBA00022460"/>
    </source>
</evidence>
<gene>
    <name evidence="4" type="primary">CU08_12</name>
    <name evidence="5" type="synonym">CU08_11</name>
</gene>
<evidence type="ECO:0000313" key="4">
    <source>
        <dbReference type="EMBL" id="MBW12133.1"/>
    </source>
</evidence>
<dbReference type="Pfam" id="PF00379">
    <property type="entry name" value="Chitin_bind_4"/>
    <property type="match status" value="1"/>
</dbReference>
<evidence type="ECO:0000256" key="2">
    <source>
        <dbReference type="PROSITE-ProRule" id="PRU00497"/>
    </source>
</evidence>
<feature type="compositionally biased region" description="Low complexity" evidence="3">
    <location>
        <begin position="155"/>
        <end position="168"/>
    </location>
</feature>
<dbReference type="EMBL" id="GFXV01000328">
    <property type="protein sequence ID" value="MBW12133.1"/>
    <property type="molecule type" value="Transcribed_RNA"/>
</dbReference>
<protein>
    <submittedName>
        <fullName evidence="4">Cuticle protein 8</fullName>
    </submittedName>
</protein>
<dbReference type="PRINTS" id="PR00947">
    <property type="entry name" value="CUTICLE"/>
</dbReference>
<dbReference type="PROSITE" id="PS51155">
    <property type="entry name" value="CHIT_BIND_RR_2"/>
    <property type="match status" value="1"/>
</dbReference>
<dbReference type="PANTHER" id="PTHR12236">
    <property type="entry name" value="STRUCTURAL CONTITUENT OF CUTICLE"/>
    <property type="match status" value="1"/>
</dbReference>
<dbReference type="GO" id="GO:0005615">
    <property type="term" value="C:extracellular space"/>
    <property type="evidence" value="ECO:0007669"/>
    <property type="project" value="TreeGrafter"/>
</dbReference>